<feature type="domain" description="Uracil-DNA glycosylase-like" evidence="1">
    <location>
        <begin position="106"/>
        <end position="193"/>
    </location>
</feature>
<evidence type="ECO:0000313" key="2">
    <source>
        <dbReference type="EMBL" id="NYY89692.1"/>
    </source>
</evidence>
<dbReference type="EMBL" id="CP088280">
    <property type="protein sequence ID" value="UGX94245.1"/>
    <property type="molecule type" value="Genomic_DNA"/>
</dbReference>
<proteinExistence type="predicted"/>
<reference evidence="3 4" key="3">
    <citation type="journal article" date="2022" name="Int. J. Syst. Evol. Microbiol.">
        <title>Strains of Bradyrhizobium barranii sp. nov. associated with legumes native to Canada are symbionts of soybeans and belong to different subspecies (subsp. barranii subsp. nov. and subsp. apii subsp. nov.) and symbiovars (sv. glycinearum and sv. septentrionale).</title>
        <authorList>
            <person name="Bromfield E.S.P."/>
            <person name="Cloutier S."/>
            <person name="Wasai-Hara S."/>
            <person name="Minamisawa K."/>
        </authorList>
    </citation>
    <scope>NUCLEOTIDE SEQUENCE [LARGE SCALE GENOMIC DNA]</scope>
    <source>
        <strain evidence="3 4">323S2</strain>
    </source>
</reference>
<accession>A0A7Z0QB69</accession>
<sequence length="227" mass="25440">MNSSVFVKKLASLHFKDAFNPYSDGCKEFDRYDAPRIRRENLQLVIDAALKISVDSLWIARDLGYRGGRRTGLALTDEAHLYDHSHLYGDLPLKRATKGPVVVERTAKVVWQTLKLIDRPVFLWNVFPLHPHEPNDPQSNRCHTRAEREACRPLLRWLIANLQPKLVVAIGRDAELALADMGIGTSGVRHPSYGGQADFVHGMCSTYGLSSARCGEGQLSMFSDETP</sequence>
<evidence type="ECO:0000313" key="3">
    <source>
        <dbReference type="EMBL" id="UGX94245.1"/>
    </source>
</evidence>
<organism evidence="2">
    <name type="scientific">Bradyrhizobium barranii subsp. barranii</name>
    <dbReference type="NCBI Taxonomy" id="2823807"/>
    <lineage>
        <taxon>Bacteria</taxon>
        <taxon>Pseudomonadati</taxon>
        <taxon>Pseudomonadota</taxon>
        <taxon>Alphaproteobacteria</taxon>
        <taxon>Hyphomicrobiales</taxon>
        <taxon>Nitrobacteraceae</taxon>
        <taxon>Bradyrhizobium</taxon>
        <taxon>Bradyrhizobium barranii</taxon>
    </lineage>
</organism>
<dbReference type="RefSeq" id="WP_166346092.1">
    <property type="nucleotide sequence ID" value="NZ_CP088280.1"/>
</dbReference>
<dbReference type="InterPro" id="IPR005122">
    <property type="entry name" value="Uracil-DNA_glycosylase-like"/>
</dbReference>
<dbReference type="Pfam" id="PF03167">
    <property type="entry name" value="UDG"/>
    <property type="match status" value="1"/>
</dbReference>
<dbReference type="Gene3D" id="3.40.470.10">
    <property type="entry name" value="Uracil-DNA glycosylase-like domain"/>
    <property type="match status" value="1"/>
</dbReference>
<dbReference type="Proteomes" id="UP000564836">
    <property type="component" value="Chromosome"/>
</dbReference>
<evidence type="ECO:0000259" key="1">
    <source>
        <dbReference type="Pfam" id="PF03167"/>
    </source>
</evidence>
<reference evidence="2" key="2">
    <citation type="submission" date="2020-06" db="EMBL/GenBank/DDBJ databases">
        <title>Whole Genome Sequence of Bradyrhizobium sp. Strain 323S2.</title>
        <authorList>
            <person name="Bromfield E.S.P."/>
        </authorList>
    </citation>
    <scope>NUCLEOTIDE SEQUENCE [LARGE SCALE GENOMIC DNA]</scope>
    <source>
        <strain evidence="2">323S2</strain>
    </source>
</reference>
<gene>
    <name evidence="3" type="ORF">G6321_00053385</name>
    <name evidence="2" type="ORF">G6321_15055</name>
</gene>
<name>A0A7Z0QB69_9BRAD</name>
<dbReference type="SUPFAM" id="SSF52141">
    <property type="entry name" value="Uracil-DNA glycosylase-like"/>
    <property type="match status" value="1"/>
</dbReference>
<dbReference type="InterPro" id="IPR036895">
    <property type="entry name" value="Uracil-DNA_glycosylase-like_sf"/>
</dbReference>
<protein>
    <submittedName>
        <fullName evidence="2">Uracil-DNA glycosylase</fullName>
    </submittedName>
</protein>
<dbReference type="AlphaFoldDB" id="A0A7Z0QB69"/>
<evidence type="ECO:0000313" key="4">
    <source>
        <dbReference type="Proteomes" id="UP000564836"/>
    </source>
</evidence>
<reference evidence="3 4" key="1">
    <citation type="journal article" date="2017" name="Syst. Appl. Microbiol.">
        <title>Soybeans inoculated with root zone soils of Canadian native legumes harbour diverse and novel Bradyrhizobium spp. that possess agricultural potential.</title>
        <authorList>
            <person name="Bromfield E.S.P."/>
            <person name="Cloutier S."/>
            <person name="Tambong J.T."/>
            <person name="Tran Thi T.V."/>
        </authorList>
    </citation>
    <scope>NUCLEOTIDE SEQUENCE [LARGE SCALE GENOMIC DNA]</scope>
    <source>
        <strain evidence="3 4">323S2</strain>
    </source>
</reference>
<dbReference type="CDD" id="cd10035">
    <property type="entry name" value="UDG_like"/>
    <property type="match status" value="1"/>
</dbReference>
<dbReference type="EMBL" id="JACBFH010000001">
    <property type="protein sequence ID" value="NYY89692.1"/>
    <property type="molecule type" value="Genomic_DNA"/>
</dbReference>